<dbReference type="EMBL" id="DXEI01000130">
    <property type="protein sequence ID" value="HIX95542.1"/>
    <property type="molecule type" value="Genomic_DNA"/>
</dbReference>
<proteinExistence type="predicted"/>
<dbReference type="CDD" id="cd07377">
    <property type="entry name" value="WHTH_GntR"/>
    <property type="match status" value="1"/>
</dbReference>
<reference evidence="5" key="1">
    <citation type="journal article" date="2021" name="PeerJ">
        <title>Extensive microbial diversity within the chicken gut microbiome revealed by metagenomics and culture.</title>
        <authorList>
            <person name="Gilroy R."/>
            <person name="Ravi A."/>
            <person name="Getino M."/>
            <person name="Pursley I."/>
            <person name="Horton D.L."/>
            <person name="Alikhan N.F."/>
            <person name="Baker D."/>
            <person name="Gharbi K."/>
            <person name="Hall N."/>
            <person name="Watson M."/>
            <person name="Adriaenssens E.M."/>
            <person name="Foster-Nyarko E."/>
            <person name="Jarju S."/>
            <person name="Secka A."/>
            <person name="Antonio M."/>
            <person name="Oren A."/>
            <person name="Chaudhuri R.R."/>
            <person name="La Ragione R."/>
            <person name="Hildebrand F."/>
            <person name="Pallen M.J."/>
        </authorList>
    </citation>
    <scope>NUCLEOTIDE SEQUENCE</scope>
    <source>
        <strain evidence="5">ChiHecec2B26-7398</strain>
    </source>
</reference>
<dbReference type="PROSITE" id="PS50949">
    <property type="entry name" value="HTH_GNTR"/>
    <property type="match status" value="1"/>
</dbReference>
<dbReference type="SUPFAM" id="SSF48008">
    <property type="entry name" value="GntR ligand-binding domain-like"/>
    <property type="match status" value="1"/>
</dbReference>
<dbReference type="AlphaFoldDB" id="A0A9D2BVZ1"/>
<dbReference type="InterPro" id="IPR000524">
    <property type="entry name" value="Tscrpt_reg_HTH_GntR"/>
</dbReference>
<evidence type="ECO:0000256" key="2">
    <source>
        <dbReference type="ARBA" id="ARBA00023125"/>
    </source>
</evidence>
<dbReference type="PANTHER" id="PTHR43537:SF45">
    <property type="entry name" value="GNTR FAMILY REGULATORY PROTEIN"/>
    <property type="match status" value="1"/>
</dbReference>
<sequence>MAAQSAVSTDVYSRDTVYQRLRGQIIDFTLLPGELLSENALAAQMQTSRTPVREAIARLASEHCVEVFPQRGTQVSRISMELVRQAVFLRLVLERDVLECLCKAGPTPEQMAELEQSLAAQRAYYEKQMSAALLEEDTRMHRLFYRYCGRERAWDAYTEINCDMLRVRYLQIMTYSYKSHMVSVHSWENHLTEHRLLLAALRRRDYEALRFTVQQHIASIEQDGEHLRTIYPQYFV</sequence>
<dbReference type="PANTHER" id="PTHR43537">
    <property type="entry name" value="TRANSCRIPTIONAL REGULATOR, GNTR FAMILY"/>
    <property type="match status" value="1"/>
</dbReference>
<protein>
    <submittedName>
        <fullName evidence="5">GntR family transcriptional regulator</fullName>
    </submittedName>
</protein>
<dbReference type="Pfam" id="PF07729">
    <property type="entry name" value="FCD"/>
    <property type="match status" value="1"/>
</dbReference>
<dbReference type="SMART" id="SM00895">
    <property type="entry name" value="FCD"/>
    <property type="match status" value="1"/>
</dbReference>
<evidence type="ECO:0000256" key="3">
    <source>
        <dbReference type="ARBA" id="ARBA00023163"/>
    </source>
</evidence>
<keyword evidence="3" id="KW-0804">Transcription</keyword>
<evidence type="ECO:0000313" key="6">
    <source>
        <dbReference type="Proteomes" id="UP000886751"/>
    </source>
</evidence>
<keyword evidence="2" id="KW-0238">DNA-binding</keyword>
<dbReference type="InterPro" id="IPR008920">
    <property type="entry name" value="TF_FadR/GntR_C"/>
</dbReference>
<evidence type="ECO:0000313" key="5">
    <source>
        <dbReference type="EMBL" id="HIX95542.1"/>
    </source>
</evidence>
<dbReference type="GO" id="GO:0003677">
    <property type="term" value="F:DNA binding"/>
    <property type="evidence" value="ECO:0007669"/>
    <property type="project" value="UniProtKB-KW"/>
</dbReference>
<dbReference type="GO" id="GO:0003700">
    <property type="term" value="F:DNA-binding transcription factor activity"/>
    <property type="evidence" value="ECO:0007669"/>
    <property type="project" value="InterPro"/>
</dbReference>
<dbReference type="InterPro" id="IPR036390">
    <property type="entry name" value="WH_DNA-bd_sf"/>
</dbReference>
<dbReference type="Pfam" id="PF00392">
    <property type="entry name" value="GntR"/>
    <property type="match status" value="1"/>
</dbReference>
<accession>A0A9D2BVZ1</accession>
<dbReference type="SMART" id="SM00345">
    <property type="entry name" value="HTH_GNTR"/>
    <property type="match status" value="1"/>
</dbReference>
<feature type="domain" description="HTH gntR-type" evidence="4">
    <location>
        <begin position="11"/>
        <end position="78"/>
    </location>
</feature>
<gene>
    <name evidence="5" type="ORF">H9846_08810</name>
</gene>
<evidence type="ECO:0000259" key="4">
    <source>
        <dbReference type="PROSITE" id="PS50949"/>
    </source>
</evidence>
<evidence type="ECO:0000256" key="1">
    <source>
        <dbReference type="ARBA" id="ARBA00023015"/>
    </source>
</evidence>
<reference evidence="5" key="2">
    <citation type="submission" date="2021-04" db="EMBL/GenBank/DDBJ databases">
        <authorList>
            <person name="Gilroy R."/>
        </authorList>
    </citation>
    <scope>NUCLEOTIDE SEQUENCE</scope>
    <source>
        <strain evidence="5">ChiHecec2B26-7398</strain>
    </source>
</reference>
<dbReference type="Gene3D" id="1.10.10.10">
    <property type="entry name" value="Winged helix-like DNA-binding domain superfamily/Winged helix DNA-binding domain"/>
    <property type="match status" value="1"/>
</dbReference>
<name>A0A9D2BVZ1_9FIRM</name>
<dbReference type="InterPro" id="IPR011711">
    <property type="entry name" value="GntR_C"/>
</dbReference>
<organism evidence="5 6">
    <name type="scientific">Candidatus Gemmiger excrementipullorum</name>
    <dbReference type="NCBI Taxonomy" id="2838610"/>
    <lineage>
        <taxon>Bacteria</taxon>
        <taxon>Bacillati</taxon>
        <taxon>Bacillota</taxon>
        <taxon>Clostridia</taxon>
        <taxon>Eubacteriales</taxon>
        <taxon>Gemmiger</taxon>
    </lineage>
</organism>
<keyword evidence="1" id="KW-0805">Transcription regulation</keyword>
<dbReference type="SUPFAM" id="SSF46785">
    <property type="entry name" value="Winged helix' DNA-binding domain"/>
    <property type="match status" value="1"/>
</dbReference>
<dbReference type="InterPro" id="IPR036388">
    <property type="entry name" value="WH-like_DNA-bd_sf"/>
</dbReference>
<dbReference type="Proteomes" id="UP000886751">
    <property type="component" value="Unassembled WGS sequence"/>
</dbReference>
<dbReference type="Gene3D" id="1.20.120.530">
    <property type="entry name" value="GntR ligand-binding domain-like"/>
    <property type="match status" value="1"/>
</dbReference>
<comment type="caution">
    <text evidence="5">The sequence shown here is derived from an EMBL/GenBank/DDBJ whole genome shotgun (WGS) entry which is preliminary data.</text>
</comment>